<dbReference type="PANTHER" id="PTHR42815:SF2">
    <property type="entry name" value="FAD-BINDING, PUTATIVE (AFU_ORTHOLOGUE AFUA_6G07600)-RELATED"/>
    <property type="match status" value="1"/>
</dbReference>
<organism evidence="2 3">
    <name type="scientific">Psychromarinibacter halotolerans</name>
    <dbReference type="NCBI Taxonomy" id="1775175"/>
    <lineage>
        <taxon>Bacteria</taxon>
        <taxon>Pseudomonadati</taxon>
        <taxon>Pseudomonadota</taxon>
        <taxon>Alphaproteobacteria</taxon>
        <taxon>Rhodobacterales</taxon>
        <taxon>Paracoccaceae</taxon>
        <taxon>Psychromarinibacter</taxon>
    </lineage>
</organism>
<dbReference type="SUPFAM" id="SSF50475">
    <property type="entry name" value="FMN-binding split barrel"/>
    <property type="match status" value="1"/>
</dbReference>
<dbReference type="InterPro" id="IPR011576">
    <property type="entry name" value="Pyridox_Oxase_N"/>
</dbReference>
<feature type="domain" description="Pyridoxamine 5'-phosphate oxidase N-terminal" evidence="1">
    <location>
        <begin position="41"/>
        <end position="156"/>
    </location>
</feature>
<dbReference type="Pfam" id="PF01243">
    <property type="entry name" value="PNPOx_N"/>
    <property type="match status" value="1"/>
</dbReference>
<accession>A0ABV7GQB4</accession>
<evidence type="ECO:0000313" key="3">
    <source>
        <dbReference type="Proteomes" id="UP001595632"/>
    </source>
</evidence>
<comment type="caution">
    <text evidence="2">The sequence shown here is derived from an EMBL/GenBank/DDBJ whole genome shotgun (WGS) entry which is preliminary data.</text>
</comment>
<dbReference type="NCBIfam" id="TIGR04025">
    <property type="entry name" value="PPOX_FMN_DR2398"/>
    <property type="match status" value="1"/>
</dbReference>
<dbReference type="EMBL" id="JBHRTB010000010">
    <property type="protein sequence ID" value="MFC3142491.1"/>
    <property type="molecule type" value="Genomic_DNA"/>
</dbReference>
<sequence length="213" mass="23467">MPSVFGYEVDEAITSPEQLRQHYKMPSRYVSDKVIDHIDPLAERFLAATSLVFLSTRRADGQINLSPRGDPAGFLHVLSPRLLALPDRMGNNRTDAFEDILRDPQVGLICVIPGHRDTLRISGEARLVRDTALCETLSVQGKPAQSALLIKVNRVLCHCPKAFVRGGVWDADGWPARETIPTLAEMMVAHGALSDSVAEMDAIVKRDGETRLS</sequence>
<protein>
    <submittedName>
        <fullName evidence="2">MSMEG_1061 family FMN-dependent PPOX-type flavoprotein</fullName>
    </submittedName>
</protein>
<dbReference type="PANTHER" id="PTHR42815">
    <property type="entry name" value="FAD-BINDING, PUTATIVE (AFU_ORTHOLOGUE AFUA_6G07600)-RELATED"/>
    <property type="match status" value="1"/>
</dbReference>
<proteinExistence type="predicted"/>
<dbReference type="RefSeq" id="WP_275635096.1">
    <property type="nucleotide sequence ID" value="NZ_JARGYD010000019.1"/>
</dbReference>
<dbReference type="InterPro" id="IPR024029">
    <property type="entry name" value="Pyridox_Oxase_FMN-dep"/>
</dbReference>
<evidence type="ECO:0000313" key="2">
    <source>
        <dbReference type="EMBL" id="MFC3142491.1"/>
    </source>
</evidence>
<gene>
    <name evidence="2" type="ORF">ACFOGP_07215</name>
</gene>
<keyword evidence="3" id="KW-1185">Reference proteome</keyword>
<dbReference type="Proteomes" id="UP001595632">
    <property type="component" value="Unassembled WGS sequence"/>
</dbReference>
<reference evidence="3" key="1">
    <citation type="journal article" date="2019" name="Int. J. Syst. Evol. Microbiol.">
        <title>The Global Catalogue of Microorganisms (GCM) 10K type strain sequencing project: providing services to taxonomists for standard genome sequencing and annotation.</title>
        <authorList>
            <consortium name="The Broad Institute Genomics Platform"/>
            <consortium name="The Broad Institute Genome Sequencing Center for Infectious Disease"/>
            <person name="Wu L."/>
            <person name="Ma J."/>
        </authorList>
    </citation>
    <scope>NUCLEOTIDE SEQUENCE [LARGE SCALE GENOMIC DNA]</scope>
    <source>
        <strain evidence="3">KCTC 52366</strain>
    </source>
</reference>
<evidence type="ECO:0000259" key="1">
    <source>
        <dbReference type="Pfam" id="PF01243"/>
    </source>
</evidence>
<dbReference type="InterPro" id="IPR012349">
    <property type="entry name" value="Split_barrel_FMN-bd"/>
</dbReference>
<name>A0ABV7GQB4_9RHOB</name>
<dbReference type="Gene3D" id="2.30.110.10">
    <property type="entry name" value="Electron Transport, Fmn-binding Protein, Chain A"/>
    <property type="match status" value="1"/>
</dbReference>